<dbReference type="InterPro" id="IPR001878">
    <property type="entry name" value="Znf_CCHC"/>
</dbReference>
<dbReference type="PROSITE" id="PS50158">
    <property type="entry name" value="ZF_CCHC"/>
    <property type="match status" value="1"/>
</dbReference>
<evidence type="ECO:0000313" key="4">
    <source>
        <dbReference type="EMBL" id="DBA00686.1"/>
    </source>
</evidence>
<dbReference type="CDD" id="cd00303">
    <property type="entry name" value="retropepsin_like"/>
    <property type="match status" value="1"/>
</dbReference>
<feature type="region of interest" description="Disordered" evidence="2">
    <location>
        <begin position="33"/>
        <end position="80"/>
    </location>
</feature>
<evidence type="ECO:0000259" key="3">
    <source>
        <dbReference type="PROSITE" id="PS50158"/>
    </source>
</evidence>
<dbReference type="Pfam" id="PF00098">
    <property type="entry name" value="zf-CCHC"/>
    <property type="match status" value="1"/>
</dbReference>
<reference evidence="4" key="2">
    <citation type="journal article" date="2023" name="Microbiol Resour">
        <title>Decontamination and Annotation of the Draft Genome Sequence of the Oomycete Lagenidium giganteum ARSEF 373.</title>
        <authorList>
            <person name="Morgan W.R."/>
            <person name="Tartar A."/>
        </authorList>
    </citation>
    <scope>NUCLEOTIDE SEQUENCE</scope>
    <source>
        <strain evidence="4">ARSEF 373</strain>
    </source>
</reference>
<evidence type="ECO:0000256" key="1">
    <source>
        <dbReference type="PROSITE-ProRule" id="PRU00047"/>
    </source>
</evidence>
<dbReference type="EMBL" id="DAKRPA010000060">
    <property type="protein sequence ID" value="DBA00686.1"/>
    <property type="molecule type" value="Genomic_DNA"/>
</dbReference>
<dbReference type="GO" id="GO:0008270">
    <property type="term" value="F:zinc ion binding"/>
    <property type="evidence" value="ECO:0007669"/>
    <property type="project" value="UniProtKB-KW"/>
</dbReference>
<keyword evidence="1" id="KW-0479">Metal-binding</keyword>
<dbReference type="InterPro" id="IPR021109">
    <property type="entry name" value="Peptidase_aspartic_dom_sf"/>
</dbReference>
<name>A0AAV2Z068_9STRA</name>
<dbReference type="SUPFAM" id="SSF57756">
    <property type="entry name" value="Retrovirus zinc finger-like domains"/>
    <property type="match status" value="1"/>
</dbReference>
<feature type="domain" description="CCHC-type" evidence="3">
    <location>
        <begin position="20"/>
        <end position="35"/>
    </location>
</feature>
<evidence type="ECO:0000313" key="5">
    <source>
        <dbReference type="Proteomes" id="UP001146120"/>
    </source>
</evidence>
<keyword evidence="5" id="KW-1185">Reference proteome</keyword>
<accession>A0AAV2Z068</accession>
<evidence type="ECO:0000256" key="2">
    <source>
        <dbReference type="SAM" id="MobiDB-lite"/>
    </source>
</evidence>
<dbReference type="Proteomes" id="UP001146120">
    <property type="component" value="Unassembled WGS sequence"/>
</dbReference>
<proteinExistence type="predicted"/>
<gene>
    <name evidence="4" type="ORF">N0F65_003615</name>
</gene>
<keyword evidence="1" id="KW-0862">Zinc</keyword>
<sequence>MEIDNLRDFSRDDCKQRGLCYKCQKPGHLAARCPQRGSRVAPPRRRPVINNVGLAASSPREGSGNDDADDADDEAEHDDDQYRHDRYTLYVVNCNDVTKEDARHDLIRKSGSVEGTGASVNVIRLGIATQVIEERDAQIELFDGSVTKVQKVRRVRATVQLGQCIVTDMEFLEWEMPGRQDIIFGRPWHYKSQPIIDWRSERVQFPVAAPRLIRISERVATCDLRQDEITVVEAAEFALRLQAEEYAELF</sequence>
<feature type="compositionally biased region" description="Acidic residues" evidence="2">
    <location>
        <begin position="64"/>
        <end position="79"/>
    </location>
</feature>
<dbReference type="InterPro" id="IPR036875">
    <property type="entry name" value="Znf_CCHC_sf"/>
</dbReference>
<comment type="caution">
    <text evidence="4">The sequence shown here is derived from an EMBL/GenBank/DDBJ whole genome shotgun (WGS) entry which is preliminary data.</text>
</comment>
<dbReference type="Gene3D" id="4.10.60.10">
    <property type="entry name" value="Zinc finger, CCHC-type"/>
    <property type="match status" value="1"/>
</dbReference>
<protein>
    <recommendedName>
        <fullName evidence="3">CCHC-type domain-containing protein</fullName>
    </recommendedName>
</protein>
<keyword evidence="1" id="KW-0863">Zinc-finger</keyword>
<reference evidence="4" key="1">
    <citation type="submission" date="2022-11" db="EMBL/GenBank/DDBJ databases">
        <authorList>
            <person name="Morgan W.R."/>
            <person name="Tartar A."/>
        </authorList>
    </citation>
    <scope>NUCLEOTIDE SEQUENCE</scope>
    <source>
        <strain evidence="4">ARSEF 373</strain>
    </source>
</reference>
<organism evidence="4 5">
    <name type="scientific">Lagenidium giganteum</name>
    <dbReference type="NCBI Taxonomy" id="4803"/>
    <lineage>
        <taxon>Eukaryota</taxon>
        <taxon>Sar</taxon>
        <taxon>Stramenopiles</taxon>
        <taxon>Oomycota</taxon>
        <taxon>Peronosporomycetes</taxon>
        <taxon>Pythiales</taxon>
        <taxon>Pythiaceae</taxon>
    </lineage>
</organism>
<dbReference type="SMART" id="SM00343">
    <property type="entry name" value="ZnF_C2HC"/>
    <property type="match status" value="1"/>
</dbReference>
<dbReference type="AlphaFoldDB" id="A0AAV2Z068"/>
<dbReference type="GO" id="GO:0003676">
    <property type="term" value="F:nucleic acid binding"/>
    <property type="evidence" value="ECO:0007669"/>
    <property type="project" value="InterPro"/>
</dbReference>
<dbReference type="Gene3D" id="2.40.70.10">
    <property type="entry name" value="Acid Proteases"/>
    <property type="match status" value="1"/>
</dbReference>